<keyword evidence="1" id="KW-0812">Transmembrane</keyword>
<dbReference type="EMBL" id="LWBR01000031">
    <property type="protein sequence ID" value="KZN96008.1"/>
    <property type="molecule type" value="Genomic_DNA"/>
</dbReference>
<feature type="transmembrane region" description="Helical" evidence="1">
    <location>
        <begin position="6"/>
        <end position="22"/>
    </location>
</feature>
<evidence type="ECO:0000256" key="1">
    <source>
        <dbReference type="SAM" id="Phobius"/>
    </source>
</evidence>
<sequence length="123" mass="14958">MYVRFYFIFIVWEYTFGFNGNLRHFSRYKRSITTKYGIEKQILSLESLFKIQPRFLEDLSWRQIGERAEFFIKIKRRLTRLFRSESGDFSEKSAFSFLFISCIMLPVIFAETNFRQLFQIGRA</sequence>
<keyword evidence="3" id="KW-1185">Reference proteome</keyword>
<feature type="transmembrane region" description="Helical" evidence="1">
    <location>
        <begin position="93"/>
        <end position="110"/>
    </location>
</feature>
<proteinExistence type="predicted"/>
<keyword evidence="1" id="KW-0472">Membrane</keyword>
<dbReference type="STRING" id="33936.AZI98_11085"/>
<evidence type="ECO:0000313" key="3">
    <source>
        <dbReference type="Proteomes" id="UP000076476"/>
    </source>
</evidence>
<organism evidence="2 3">
    <name type="scientific">Aeribacillus pallidus</name>
    <dbReference type="NCBI Taxonomy" id="33936"/>
    <lineage>
        <taxon>Bacteria</taxon>
        <taxon>Bacillati</taxon>
        <taxon>Bacillota</taxon>
        <taxon>Bacilli</taxon>
        <taxon>Bacillales</taxon>
        <taxon>Bacillaceae</taxon>
        <taxon>Aeribacillus</taxon>
    </lineage>
</organism>
<name>A0A165XGN1_9BACI</name>
<gene>
    <name evidence="2" type="ORF">AZI98_11085</name>
</gene>
<comment type="caution">
    <text evidence="2">The sequence shown here is derived from an EMBL/GenBank/DDBJ whole genome shotgun (WGS) entry which is preliminary data.</text>
</comment>
<evidence type="ECO:0000313" key="2">
    <source>
        <dbReference type="EMBL" id="KZN96008.1"/>
    </source>
</evidence>
<accession>A0A165XGN1</accession>
<reference evidence="2 3" key="1">
    <citation type="submission" date="2016-04" db="EMBL/GenBank/DDBJ databases">
        <title>Draft genome sequence of Aeribacillus pallidus 8m3 from petroleum reservoir.</title>
        <authorList>
            <person name="Poltaraus A.B."/>
            <person name="Nazina T.N."/>
            <person name="Tourova T.P."/>
            <person name="Malakho S.M."/>
            <person name="Korshunova A.V."/>
            <person name="Sokolova D.S."/>
        </authorList>
    </citation>
    <scope>NUCLEOTIDE SEQUENCE [LARGE SCALE GENOMIC DNA]</scope>
    <source>
        <strain evidence="2 3">8m3</strain>
    </source>
</reference>
<protein>
    <submittedName>
        <fullName evidence="2">Uncharacterized protein</fullName>
    </submittedName>
</protein>
<keyword evidence="1" id="KW-1133">Transmembrane helix</keyword>
<dbReference type="AlphaFoldDB" id="A0A165XGN1"/>
<dbReference type="Proteomes" id="UP000076476">
    <property type="component" value="Unassembled WGS sequence"/>
</dbReference>